<evidence type="ECO:0000256" key="2">
    <source>
        <dbReference type="ARBA" id="ARBA00022475"/>
    </source>
</evidence>
<dbReference type="EMBL" id="JABWRE020000001">
    <property type="protein sequence ID" value="MBV4539027.1"/>
    <property type="molecule type" value="Genomic_DNA"/>
</dbReference>
<sequence>MRRYFRLPLLLLFLGLSSLLVIGLAAHEFRLFERGWFNLKTWWQPAEQGIGLGRYQVVLEAQPIEGLDDDISALTYDPERKTLFSVTNKRSELIELSLDGRILRRVPLTGFGDPEAVEYVGSNSFVITDERQQRLIRVRLDDDTLFLDANDAEQLTLGIGLNGNKGFEGLAYDSAGKRLFVAKERDPMVIYEVHGFPHENPEQPYAVHVVQDRKRDSRLFVRDLSSLQFDERSGHLLALSDESRLVVELDVKGKPLSTLSLSKGYQGLKKTVPQAEGIAMDDAGTIYLVSEPNLFYVFKQPAE</sequence>
<dbReference type="GO" id="GO:0005886">
    <property type="term" value="C:plasma membrane"/>
    <property type="evidence" value="ECO:0007669"/>
    <property type="project" value="UniProtKB-SubCell"/>
</dbReference>
<dbReference type="EMBL" id="JABWRE010000012">
    <property type="protein sequence ID" value="MBC3442349.1"/>
    <property type="molecule type" value="Genomic_DNA"/>
</dbReference>
<evidence type="ECO:0000313" key="5">
    <source>
        <dbReference type="EMBL" id="MBV4539027.1"/>
    </source>
</evidence>
<name>A0A923G146_9PSED</name>
<reference evidence="4" key="1">
    <citation type="journal article" date="2020" name="Microorganisms">
        <title>Reliable Identification of Environmental Pseudomonas Isolates Using the rpoD Gene.</title>
        <authorList>
            <consortium name="The Broad Institute Genome Sequencing Platform"/>
            <person name="Girard L."/>
            <person name="Lood C."/>
            <person name="Rokni-Zadeh H."/>
            <person name="van Noort V."/>
            <person name="Lavigne R."/>
            <person name="De Mot R."/>
        </authorList>
    </citation>
    <scope>NUCLEOTIDE SEQUENCE</scope>
    <source>
        <strain evidence="4">SWRI10</strain>
    </source>
</reference>
<dbReference type="AlphaFoldDB" id="A0A923G146"/>
<keyword evidence="2" id="KW-1003">Cell membrane</keyword>
<comment type="caution">
    <text evidence="4">The sequence shown here is derived from an EMBL/GenBank/DDBJ whole genome shotgun (WGS) entry which is preliminary data.</text>
</comment>
<dbReference type="InterPro" id="IPR009722">
    <property type="entry name" value="YjiK/CarP"/>
</dbReference>
<proteinExistence type="predicted"/>
<organism evidence="4">
    <name type="scientific">Pseudomonas urmiensis</name>
    <dbReference type="NCBI Taxonomy" id="2745493"/>
    <lineage>
        <taxon>Bacteria</taxon>
        <taxon>Pseudomonadati</taxon>
        <taxon>Pseudomonadota</taxon>
        <taxon>Gammaproteobacteria</taxon>
        <taxon>Pseudomonadales</taxon>
        <taxon>Pseudomonadaceae</taxon>
        <taxon>Pseudomonas</taxon>
    </lineage>
</organism>
<reference evidence="4" key="2">
    <citation type="submission" date="2020-07" db="EMBL/GenBank/DDBJ databases">
        <authorList>
            <person name="Lood C."/>
            <person name="Girard L."/>
        </authorList>
    </citation>
    <scope>NUCLEOTIDE SEQUENCE</scope>
    <source>
        <strain evidence="4">SWRI10</strain>
    </source>
</reference>
<accession>A0A923G146</accession>
<gene>
    <name evidence="5" type="ORF">HU737_024020</name>
    <name evidence="4" type="ORF">HU737_16780</name>
</gene>
<dbReference type="Pfam" id="PF06977">
    <property type="entry name" value="SdiA-regulated"/>
    <property type="match status" value="1"/>
</dbReference>
<evidence type="ECO:0000256" key="3">
    <source>
        <dbReference type="ARBA" id="ARBA00023136"/>
    </source>
</evidence>
<dbReference type="Proteomes" id="UP000599879">
    <property type="component" value="Unassembled WGS sequence"/>
</dbReference>
<comment type="subcellular location">
    <subcellularLocation>
        <location evidence="1">Cell membrane</location>
    </subcellularLocation>
</comment>
<evidence type="ECO:0000256" key="1">
    <source>
        <dbReference type="ARBA" id="ARBA00004236"/>
    </source>
</evidence>
<dbReference type="RefSeq" id="WP_186555896.1">
    <property type="nucleotide sequence ID" value="NZ_JABWRE020000001.1"/>
</dbReference>
<dbReference type="SUPFAM" id="SSF50956">
    <property type="entry name" value="Thermostable phytase (3-phytase)"/>
    <property type="match status" value="1"/>
</dbReference>
<reference evidence="5" key="3">
    <citation type="submission" date="2021-06" db="EMBL/GenBank/DDBJ databases">
        <title>Updating the genus Pseudomonas: Description of 43 new species and partition of the Pseudomonas putida group.</title>
        <authorList>
            <person name="Girard L."/>
            <person name="Lood C."/>
            <person name="Vandamme P."/>
            <person name="Rokni-Zadeh H."/>
            <person name="Van Noort V."/>
            <person name="Hofte M."/>
            <person name="Lavigne R."/>
            <person name="De Mot R."/>
        </authorList>
    </citation>
    <scope>NUCLEOTIDE SEQUENCE</scope>
    <source>
        <strain evidence="5">SWRI10</strain>
    </source>
</reference>
<keyword evidence="3" id="KW-0472">Membrane</keyword>
<protein>
    <submittedName>
        <fullName evidence="4">SdiA-regulated domain-containing protein</fullName>
    </submittedName>
</protein>
<dbReference type="CDD" id="cd09971">
    <property type="entry name" value="SdiA-regulated"/>
    <property type="match status" value="1"/>
</dbReference>
<evidence type="ECO:0000313" key="4">
    <source>
        <dbReference type="EMBL" id="MBC3442349.1"/>
    </source>
</evidence>